<evidence type="ECO:0000313" key="18">
    <source>
        <dbReference type="Proteomes" id="UP000037939"/>
    </source>
</evidence>
<dbReference type="GO" id="GO:0005524">
    <property type="term" value="F:ATP binding"/>
    <property type="evidence" value="ECO:0007669"/>
    <property type="project" value="UniProtKB-UniRule"/>
</dbReference>
<evidence type="ECO:0000256" key="11">
    <source>
        <dbReference type="ARBA" id="ARBA00022777"/>
    </source>
</evidence>
<comment type="caution">
    <text evidence="17">The sequence shown here is derived from an EMBL/GenBank/DDBJ whole genome shotgun (WGS) entry which is preliminary data.</text>
</comment>
<dbReference type="InterPro" id="IPR003203">
    <property type="entry name" value="CobU/CobP"/>
</dbReference>
<dbReference type="Gene3D" id="3.40.50.300">
    <property type="entry name" value="P-loop containing nucleotide triphosphate hydrolases"/>
    <property type="match status" value="1"/>
</dbReference>
<evidence type="ECO:0000256" key="2">
    <source>
        <dbReference type="ARBA" id="ARBA00000711"/>
    </source>
</evidence>
<evidence type="ECO:0000256" key="1">
    <source>
        <dbReference type="ARBA" id="ARBA00000312"/>
    </source>
</evidence>
<dbReference type="Pfam" id="PF02283">
    <property type="entry name" value="CobU"/>
    <property type="match status" value="1"/>
</dbReference>
<evidence type="ECO:0000256" key="16">
    <source>
        <dbReference type="PIRSR" id="PIRSR006135-2"/>
    </source>
</evidence>
<comment type="catalytic activity">
    <reaction evidence="2 14">
        <text>adenosylcob(III)inamide phosphate + GTP + H(+) = adenosylcob(III)inamide-GDP + diphosphate</text>
        <dbReference type="Rhea" id="RHEA:22712"/>
        <dbReference type="ChEBI" id="CHEBI:15378"/>
        <dbReference type="ChEBI" id="CHEBI:33019"/>
        <dbReference type="ChEBI" id="CHEBI:37565"/>
        <dbReference type="ChEBI" id="CHEBI:58502"/>
        <dbReference type="ChEBI" id="CHEBI:60487"/>
        <dbReference type="EC" id="2.7.7.62"/>
    </reaction>
</comment>
<comment type="pathway">
    <text evidence="5 14">Cofactor biosynthesis; adenosylcobalamin biosynthesis; adenosylcobalamin from cob(II)yrinate a,c-diamide: step 6/7.</text>
</comment>
<keyword evidence="18" id="KW-1185">Reference proteome</keyword>
<dbReference type="SUPFAM" id="SSF52540">
    <property type="entry name" value="P-loop containing nucleoside triphosphate hydrolases"/>
    <property type="match status" value="1"/>
</dbReference>
<organism evidence="17 18">
    <name type="scientific">Amantichitinum ursilacus</name>
    <dbReference type="NCBI Taxonomy" id="857265"/>
    <lineage>
        <taxon>Bacteria</taxon>
        <taxon>Pseudomonadati</taxon>
        <taxon>Pseudomonadota</taxon>
        <taxon>Betaproteobacteria</taxon>
        <taxon>Neisseriales</taxon>
        <taxon>Chitinibacteraceae</taxon>
        <taxon>Amantichitinum</taxon>
    </lineage>
</organism>
<dbReference type="PATRIC" id="fig|857265.3.peg.4152"/>
<comment type="similarity">
    <text evidence="7 14">Belongs to the CobU/CobP family.</text>
</comment>
<evidence type="ECO:0000256" key="14">
    <source>
        <dbReference type="PIRNR" id="PIRNR006135"/>
    </source>
</evidence>
<dbReference type="STRING" id="857265.WG78_20280"/>
<keyword evidence="9 14" id="KW-0808">Transferase</keyword>
<keyword evidence="13 14" id="KW-0342">GTP-binding</keyword>
<comment type="catalytic activity">
    <reaction evidence="3">
        <text>adenosylcob(III)inamide + GTP = adenosylcob(III)inamide phosphate + GDP + H(+)</text>
        <dbReference type="Rhea" id="RHEA:15765"/>
        <dbReference type="ChEBI" id="CHEBI:2480"/>
        <dbReference type="ChEBI" id="CHEBI:15378"/>
        <dbReference type="ChEBI" id="CHEBI:37565"/>
        <dbReference type="ChEBI" id="CHEBI:58189"/>
        <dbReference type="ChEBI" id="CHEBI:58502"/>
        <dbReference type="EC" id="2.7.1.156"/>
    </reaction>
</comment>
<feature type="binding site" evidence="16">
    <location>
        <begin position="8"/>
        <end position="15"/>
    </location>
    <ligand>
        <name>GTP</name>
        <dbReference type="ChEBI" id="CHEBI:37565"/>
    </ligand>
</feature>
<evidence type="ECO:0000256" key="7">
    <source>
        <dbReference type="ARBA" id="ARBA00007490"/>
    </source>
</evidence>
<dbReference type="OrthoDB" id="9788370at2"/>
<dbReference type="InterPro" id="IPR027417">
    <property type="entry name" value="P-loop_NTPase"/>
</dbReference>
<dbReference type="CDD" id="cd00544">
    <property type="entry name" value="CobU"/>
    <property type="match status" value="1"/>
</dbReference>
<comment type="catalytic activity">
    <reaction evidence="1 14">
        <text>adenosylcob(III)inamide + ATP = adenosylcob(III)inamide phosphate + ADP + H(+)</text>
        <dbReference type="Rhea" id="RHEA:15769"/>
        <dbReference type="ChEBI" id="CHEBI:2480"/>
        <dbReference type="ChEBI" id="CHEBI:15378"/>
        <dbReference type="ChEBI" id="CHEBI:30616"/>
        <dbReference type="ChEBI" id="CHEBI:58502"/>
        <dbReference type="ChEBI" id="CHEBI:456216"/>
        <dbReference type="EC" id="2.7.1.156"/>
    </reaction>
</comment>
<dbReference type="GO" id="GO:0043752">
    <property type="term" value="F:adenosylcobinamide kinase activity"/>
    <property type="evidence" value="ECO:0007669"/>
    <property type="project" value="UniProtKB-EC"/>
</dbReference>
<dbReference type="RefSeq" id="WP_053939617.1">
    <property type="nucleotide sequence ID" value="NZ_LAQT01000036.1"/>
</dbReference>
<evidence type="ECO:0000256" key="10">
    <source>
        <dbReference type="ARBA" id="ARBA00022741"/>
    </source>
</evidence>
<proteinExistence type="inferred from homology"/>
<sequence length="191" mass="20564">MQKTLLLGGARSGKSALAETIALRSGRRVTYIATAQIAADDTEMALRIAHHQARRPAQWHTLEPLDLPSAISAECIPGGLVLVDCLTVWLAQQLFPPTEISADEGRYQVPADWQRERERLLEAIARAHGDLVLVSNEVGQGIVPMGAGNRAYVDHAGWLHQAVAQRCDNVLWVAAGLALPLKGVNPAAMAV</sequence>
<feature type="active site" description="GMP-histidine intermediate" evidence="15">
    <location>
        <position position="51"/>
    </location>
</feature>
<keyword evidence="12 14" id="KW-0067">ATP-binding</keyword>
<feature type="binding site" evidence="16">
    <location>
        <position position="63"/>
    </location>
    <ligand>
        <name>GTP</name>
        <dbReference type="ChEBI" id="CHEBI:37565"/>
    </ligand>
</feature>
<dbReference type="GO" id="GO:0009236">
    <property type="term" value="P:cobalamin biosynthetic process"/>
    <property type="evidence" value="ECO:0007669"/>
    <property type="project" value="UniProtKB-UniRule"/>
</dbReference>
<evidence type="ECO:0000256" key="5">
    <source>
        <dbReference type="ARBA" id="ARBA00004692"/>
    </source>
</evidence>
<name>A0A0N0GL91_9NEIS</name>
<comment type="pathway">
    <text evidence="6 14">Cofactor biosynthesis; adenosylcobalamin biosynthesis; adenosylcobalamin from cob(II)yrinate a,c-diamide: step 5/7.</text>
</comment>
<dbReference type="EMBL" id="LAQT01000036">
    <property type="protein sequence ID" value="KPC49697.1"/>
    <property type="molecule type" value="Genomic_DNA"/>
</dbReference>
<dbReference type="EC" id="2.7.1.156" evidence="14"/>
<evidence type="ECO:0000256" key="9">
    <source>
        <dbReference type="ARBA" id="ARBA00022679"/>
    </source>
</evidence>
<feature type="binding site" evidence="16">
    <location>
        <begin position="33"/>
        <end position="35"/>
    </location>
    <ligand>
        <name>GTP</name>
        <dbReference type="ChEBI" id="CHEBI:37565"/>
    </ligand>
</feature>
<dbReference type="UniPathway" id="UPA00148">
    <property type="reaction ID" value="UER00236"/>
</dbReference>
<feature type="binding site" evidence="16">
    <location>
        <position position="84"/>
    </location>
    <ligand>
        <name>GTP</name>
        <dbReference type="ChEBI" id="CHEBI:37565"/>
    </ligand>
</feature>
<evidence type="ECO:0000256" key="13">
    <source>
        <dbReference type="ARBA" id="ARBA00023134"/>
    </source>
</evidence>
<evidence type="ECO:0000256" key="12">
    <source>
        <dbReference type="ARBA" id="ARBA00022840"/>
    </source>
</evidence>
<evidence type="ECO:0000256" key="6">
    <source>
        <dbReference type="ARBA" id="ARBA00005159"/>
    </source>
</evidence>
<dbReference type="EC" id="2.7.7.62" evidence="14"/>
<evidence type="ECO:0000256" key="15">
    <source>
        <dbReference type="PIRSR" id="PIRSR006135-1"/>
    </source>
</evidence>
<dbReference type="PANTHER" id="PTHR34848:SF1">
    <property type="entry name" value="BIFUNCTIONAL ADENOSYLCOBALAMIN BIOSYNTHESIS PROTEIN COBU"/>
    <property type="match status" value="1"/>
</dbReference>
<keyword evidence="11 14" id="KW-0418">Kinase</keyword>
<dbReference type="AlphaFoldDB" id="A0A0N0GL91"/>
<keyword evidence="8 14" id="KW-0169">Cobalamin biosynthesis</keyword>
<dbReference type="PANTHER" id="PTHR34848">
    <property type="match status" value="1"/>
</dbReference>
<evidence type="ECO:0000313" key="17">
    <source>
        <dbReference type="EMBL" id="KPC49697.1"/>
    </source>
</evidence>
<evidence type="ECO:0000256" key="3">
    <source>
        <dbReference type="ARBA" id="ARBA00001522"/>
    </source>
</evidence>
<accession>A0A0N0GL91</accession>
<protein>
    <recommendedName>
        <fullName evidence="14">Bifunctional adenosylcobalamin biosynthesis protein</fullName>
        <ecNumber evidence="14">2.7.1.156</ecNumber>
        <ecNumber evidence="14">2.7.7.62</ecNumber>
    </recommendedName>
</protein>
<dbReference type="GO" id="GO:0005525">
    <property type="term" value="F:GTP binding"/>
    <property type="evidence" value="ECO:0007669"/>
    <property type="project" value="UniProtKB-UniRule"/>
</dbReference>
<gene>
    <name evidence="17" type="primary">cobP</name>
    <name evidence="17" type="ORF">WG78_20280</name>
</gene>
<dbReference type="PIRSF" id="PIRSF006135">
    <property type="entry name" value="CobU"/>
    <property type="match status" value="1"/>
</dbReference>
<reference evidence="17 18" key="1">
    <citation type="submission" date="2015-07" db="EMBL/GenBank/DDBJ databases">
        <title>Draft genome sequence of the Amantichitinum ursilacus IGB-41, a new chitin-degrading bacterium.</title>
        <authorList>
            <person name="Kirstahler P."/>
            <person name="Guenther M."/>
            <person name="Grumaz C."/>
            <person name="Rupp S."/>
            <person name="Zibek S."/>
            <person name="Sohn K."/>
        </authorList>
    </citation>
    <scope>NUCLEOTIDE SEQUENCE [LARGE SCALE GENOMIC DNA]</scope>
    <source>
        <strain evidence="17 18">IGB-41</strain>
    </source>
</reference>
<evidence type="ECO:0000256" key="8">
    <source>
        <dbReference type="ARBA" id="ARBA00022573"/>
    </source>
</evidence>
<dbReference type="GO" id="GO:0008820">
    <property type="term" value="F:cobinamide phosphate guanylyltransferase activity"/>
    <property type="evidence" value="ECO:0007669"/>
    <property type="project" value="UniProtKB-UniRule"/>
</dbReference>
<dbReference type="NCBIfam" id="NF004469">
    <property type="entry name" value="PRK05800.1"/>
    <property type="match status" value="1"/>
</dbReference>
<evidence type="ECO:0000256" key="4">
    <source>
        <dbReference type="ARBA" id="ARBA00003889"/>
    </source>
</evidence>
<keyword evidence="10 14" id="KW-0547">Nucleotide-binding</keyword>
<dbReference type="Proteomes" id="UP000037939">
    <property type="component" value="Unassembled WGS sequence"/>
</dbReference>
<comment type="function">
    <text evidence="4 14">Catalyzes ATP-dependent phosphorylation of adenosylcobinamide and addition of GMP to adenosylcobinamide phosphate.</text>
</comment>